<dbReference type="SMART" id="SM00213">
    <property type="entry name" value="UBQ"/>
    <property type="match status" value="1"/>
</dbReference>
<dbReference type="EMBL" id="JALJOV010000031">
    <property type="protein sequence ID" value="KAK9868399.1"/>
    <property type="molecule type" value="Genomic_DNA"/>
</dbReference>
<proteinExistence type="predicted"/>
<evidence type="ECO:0000313" key="3">
    <source>
        <dbReference type="Proteomes" id="UP001485043"/>
    </source>
</evidence>
<dbReference type="InterPro" id="IPR013083">
    <property type="entry name" value="Znf_RING/FYVE/PHD"/>
</dbReference>
<feature type="domain" description="Ubiquitin-like" evidence="1">
    <location>
        <begin position="1"/>
        <end position="75"/>
    </location>
</feature>
<dbReference type="InterPro" id="IPR027799">
    <property type="entry name" value="Rtf2_RING-finger"/>
</dbReference>
<comment type="caution">
    <text evidence="2">The sequence shown here is derived from an EMBL/GenBank/DDBJ whole genome shotgun (WGS) entry which is preliminary data.</text>
</comment>
<dbReference type="PROSITE" id="PS50053">
    <property type="entry name" value="UBIQUITIN_2"/>
    <property type="match status" value="1"/>
</dbReference>
<reference evidence="2 3" key="1">
    <citation type="journal article" date="2024" name="Nat. Commun.">
        <title>Phylogenomics reveals the evolutionary origins of lichenization in chlorophyte algae.</title>
        <authorList>
            <person name="Puginier C."/>
            <person name="Libourel C."/>
            <person name="Otte J."/>
            <person name="Skaloud P."/>
            <person name="Haon M."/>
            <person name="Grisel S."/>
            <person name="Petersen M."/>
            <person name="Berrin J.G."/>
            <person name="Delaux P.M."/>
            <person name="Dal Grande F."/>
            <person name="Keller J."/>
        </authorList>
    </citation>
    <scope>NUCLEOTIDE SEQUENCE [LARGE SCALE GENOMIC DNA]</scope>
    <source>
        <strain evidence="2 3">SAG 2523</strain>
    </source>
</reference>
<dbReference type="Pfam" id="PF00240">
    <property type="entry name" value="ubiquitin"/>
    <property type="match status" value="1"/>
</dbReference>
<dbReference type="SUPFAM" id="SSF54236">
    <property type="entry name" value="Ubiquitin-like"/>
    <property type="match status" value="1"/>
</dbReference>
<gene>
    <name evidence="2" type="ORF">WJX84_009405</name>
</gene>
<evidence type="ECO:0000259" key="1">
    <source>
        <dbReference type="PROSITE" id="PS50053"/>
    </source>
</evidence>
<dbReference type="GO" id="GO:0006274">
    <property type="term" value="P:DNA replication termination"/>
    <property type="evidence" value="ECO:0007669"/>
    <property type="project" value="TreeGrafter"/>
</dbReference>
<dbReference type="CDD" id="cd16653">
    <property type="entry name" value="RING-like_Rtf2"/>
    <property type="match status" value="1"/>
</dbReference>
<name>A0AAW1TFL5_9CHLO</name>
<dbReference type="Gene3D" id="3.10.20.90">
    <property type="entry name" value="Phosphatidylinositol 3-kinase Catalytic Subunit, Chain A, domain 1"/>
    <property type="match status" value="1"/>
</dbReference>
<dbReference type="InterPro" id="IPR006735">
    <property type="entry name" value="Rtf2"/>
</dbReference>
<dbReference type="GO" id="GO:0005634">
    <property type="term" value="C:nucleus"/>
    <property type="evidence" value="ECO:0007669"/>
    <property type="project" value="TreeGrafter"/>
</dbReference>
<dbReference type="InterPro" id="IPR000626">
    <property type="entry name" value="Ubiquitin-like_dom"/>
</dbReference>
<dbReference type="Proteomes" id="UP001485043">
    <property type="component" value="Unassembled WGS sequence"/>
</dbReference>
<dbReference type="PANTHER" id="PTHR12775:SF2">
    <property type="entry name" value="REPLICATION TERMINATION FACTOR 2"/>
    <property type="match status" value="1"/>
</dbReference>
<dbReference type="InterPro" id="IPR029071">
    <property type="entry name" value="Ubiquitin-like_domsf"/>
</dbReference>
<keyword evidence="3" id="KW-1185">Reference proteome</keyword>
<accession>A0AAW1TFL5</accession>
<dbReference type="PANTHER" id="PTHR12775">
    <property type="entry name" value="PROTEIN C20ORF43 HOMOLOG"/>
    <property type="match status" value="1"/>
</dbReference>
<organism evidence="2 3">
    <name type="scientific">Apatococcus fuscideae</name>
    <dbReference type="NCBI Taxonomy" id="2026836"/>
    <lineage>
        <taxon>Eukaryota</taxon>
        <taxon>Viridiplantae</taxon>
        <taxon>Chlorophyta</taxon>
        <taxon>core chlorophytes</taxon>
        <taxon>Trebouxiophyceae</taxon>
        <taxon>Chlorellales</taxon>
        <taxon>Chlorellaceae</taxon>
        <taxon>Apatococcus</taxon>
    </lineage>
</organism>
<evidence type="ECO:0000313" key="2">
    <source>
        <dbReference type="EMBL" id="KAK9868399.1"/>
    </source>
</evidence>
<dbReference type="Gene3D" id="3.30.40.10">
    <property type="entry name" value="Zinc/RING finger domain, C3HC4 (zinc finger)"/>
    <property type="match status" value="1"/>
</dbReference>
<dbReference type="CDD" id="cd17039">
    <property type="entry name" value="Ubl_ubiquitin_like"/>
    <property type="match status" value="1"/>
</dbReference>
<sequence>MQCYAQCDWSRHTRSLQVQPSTTVREVKNAVAQSLQEAQTWLEYQGRQLRDSTQLQDAGVADGSRIHIHLRLQGGGGDGGSTGAESRSCFLEMYSMRKAAKVNPIEEKLARWTQCQLSGEPLQQPVVTDQLGYLFNKDAIIQALLKKSMPKALGHITSLKQLIELKLTPAPAGGAKAATATTFQPGNDAPFVCPITELPLNGRFRAVVLRPSGLVVSERALKEMPELVRERAGGQSLEASAMLPLNGTTEEGIAAWKLEPSTGLGHAAKKYRAAQHIPDGATKSVYSSIFIGDRQPVKETYSCRATSARGMNIA</sequence>
<dbReference type="AlphaFoldDB" id="A0AAW1TFL5"/>
<protein>
    <recommendedName>
        <fullName evidence="1">Ubiquitin-like domain-containing protein</fullName>
    </recommendedName>
</protein>
<dbReference type="Pfam" id="PF04641">
    <property type="entry name" value="Rtf2"/>
    <property type="match status" value="1"/>
</dbReference>